<organism evidence="3 4">
    <name type="scientific">Paenibacillus algorifonticola</name>
    <dbReference type="NCBI Taxonomy" id="684063"/>
    <lineage>
        <taxon>Bacteria</taxon>
        <taxon>Bacillati</taxon>
        <taxon>Bacillota</taxon>
        <taxon>Bacilli</taxon>
        <taxon>Bacillales</taxon>
        <taxon>Paenibacillaceae</taxon>
        <taxon>Paenibacillus</taxon>
    </lineage>
</organism>
<sequence length="271" mass="31369">MEKDPYAQLMIWHQEDEHEKIVDRIMEIPQSDRDYDTVSLLARAMNNLERYDEALQQLLTIAKLGEGDPLWHFRVGYSYYYLEQYEEALREFEITDKLDPGDRSTLTLLDWSRGKVDQKKKQLNQSATLKVMNEQTTVNEASEVPIEAVVYAADKINPVALGVQDNSHASFEYLKEMYIDGYFPNFLVDKVKAELVKVVEFLEQGNQDIEEIQAKLDIAINAINDIAEEFDENDSEIETVARESIAQTVEDILAFFGIEIETEAAIRERDW</sequence>
<dbReference type="EMBL" id="FONN01000001">
    <property type="protein sequence ID" value="SFE24280.1"/>
    <property type="molecule type" value="Genomic_DNA"/>
</dbReference>
<evidence type="ECO:0000256" key="1">
    <source>
        <dbReference type="PROSITE-ProRule" id="PRU00339"/>
    </source>
</evidence>
<evidence type="ECO:0000313" key="4">
    <source>
        <dbReference type="Proteomes" id="UP000183410"/>
    </source>
</evidence>
<gene>
    <name evidence="3" type="ORF">SAMN04487969_101868</name>
</gene>
<reference evidence="4" key="1">
    <citation type="submission" date="2016-10" db="EMBL/GenBank/DDBJ databases">
        <authorList>
            <person name="Varghese N."/>
            <person name="Submissions S."/>
        </authorList>
    </citation>
    <scope>NUCLEOTIDE SEQUENCE [LARGE SCALE GENOMIC DNA]</scope>
    <source>
        <strain evidence="4">CGMCC 1.10223</strain>
    </source>
</reference>
<proteinExistence type="predicted"/>
<dbReference type="RefSeq" id="WP_046230962.1">
    <property type="nucleotide sequence ID" value="NZ_FONN01000001.1"/>
</dbReference>
<accession>A0A1I1Z1V5</accession>
<keyword evidence="2" id="KW-0175">Coiled coil</keyword>
<dbReference type="Proteomes" id="UP000183410">
    <property type="component" value="Unassembled WGS sequence"/>
</dbReference>
<dbReference type="AlphaFoldDB" id="A0A1I1Z1V5"/>
<dbReference type="InterPro" id="IPR019734">
    <property type="entry name" value="TPR_rpt"/>
</dbReference>
<dbReference type="Pfam" id="PF18977">
    <property type="entry name" value="DUF5713"/>
    <property type="match status" value="1"/>
</dbReference>
<evidence type="ECO:0000313" key="3">
    <source>
        <dbReference type="EMBL" id="SFE24280.1"/>
    </source>
</evidence>
<feature type="repeat" description="TPR" evidence="1">
    <location>
        <begin position="69"/>
        <end position="102"/>
    </location>
</feature>
<keyword evidence="1" id="KW-0802">TPR repeat</keyword>
<feature type="coiled-coil region" evidence="2">
    <location>
        <begin position="202"/>
        <end position="229"/>
    </location>
</feature>
<dbReference type="InterPro" id="IPR043767">
    <property type="entry name" value="DUF5713"/>
</dbReference>
<dbReference type="InterPro" id="IPR011990">
    <property type="entry name" value="TPR-like_helical_dom_sf"/>
</dbReference>
<evidence type="ECO:0000256" key="2">
    <source>
        <dbReference type="SAM" id="Coils"/>
    </source>
</evidence>
<name>A0A1I1Z1V5_9BACL</name>
<dbReference type="Gene3D" id="1.25.40.10">
    <property type="entry name" value="Tetratricopeptide repeat domain"/>
    <property type="match status" value="1"/>
</dbReference>
<dbReference type="PROSITE" id="PS50005">
    <property type="entry name" value="TPR"/>
    <property type="match status" value="1"/>
</dbReference>
<protein>
    <submittedName>
        <fullName evidence="3">Uncharacterized protein</fullName>
    </submittedName>
</protein>
<keyword evidence="4" id="KW-1185">Reference proteome</keyword>
<dbReference type="SUPFAM" id="SSF48452">
    <property type="entry name" value="TPR-like"/>
    <property type="match status" value="1"/>
</dbReference>